<keyword evidence="2" id="KW-1185">Reference proteome</keyword>
<accession>K0RWF3</accession>
<reference evidence="1 2" key="1">
    <citation type="journal article" date="2012" name="Genome Biol.">
        <title>Genome and low-iron response of an oceanic diatom adapted to chronic iron limitation.</title>
        <authorList>
            <person name="Lommer M."/>
            <person name="Specht M."/>
            <person name="Roy A.S."/>
            <person name="Kraemer L."/>
            <person name="Andreson R."/>
            <person name="Gutowska M.A."/>
            <person name="Wolf J."/>
            <person name="Bergner S.V."/>
            <person name="Schilhabel M.B."/>
            <person name="Klostermeier U.C."/>
            <person name="Beiko R.G."/>
            <person name="Rosenstiel P."/>
            <person name="Hippler M."/>
            <person name="Laroche J."/>
        </authorList>
    </citation>
    <scope>NUCLEOTIDE SEQUENCE [LARGE SCALE GENOMIC DNA]</scope>
    <source>
        <strain evidence="1 2">CCMP1005</strain>
    </source>
</reference>
<name>K0RWF3_THAOC</name>
<organism evidence="1 2">
    <name type="scientific">Thalassiosira oceanica</name>
    <name type="common">Marine diatom</name>
    <dbReference type="NCBI Taxonomy" id="159749"/>
    <lineage>
        <taxon>Eukaryota</taxon>
        <taxon>Sar</taxon>
        <taxon>Stramenopiles</taxon>
        <taxon>Ochrophyta</taxon>
        <taxon>Bacillariophyta</taxon>
        <taxon>Coscinodiscophyceae</taxon>
        <taxon>Thalassiosirophycidae</taxon>
        <taxon>Thalassiosirales</taxon>
        <taxon>Thalassiosiraceae</taxon>
        <taxon>Thalassiosira</taxon>
    </lineage>
</organism>
<dbReference type="AlphaFoldDB" id="K0RWF3"/>
<comment type="caution">
    <text evidence="1">The sequence shown here is derived from an EMBL/GenBank/DDBJ whole genome shotgun (WGS) entry which is preliminary data.</text>
</comment>
<feature type="non-terminal residue" evidence="1">
    <location>
        <position position="1"/>
    </location>
</feature>
<evidence type="ECO:0000313" key="1">
    <source>
        <dbReference type="EMBL" id="EJK56739.1"/>
    </source>
</evidence>
<proteinExistence type="predicted"/>
<sequence length="85" mass="8899">EAAAPDGTLVAAEGPYPVPRAGVPEHGRLVVARGDEEVARGRVRRAPLGGLVDRVELHLGHGAGVTRAHYGDLPREGRGRHCAPL</sequence>
<gene>
    <name evidence="1" type="ORF">THAOC_23317</name>
</gene>
<dbReference type="EMBL" id="AGNL01030680">
    <property type="protein sequence ID" value="EJK56739.1"/>
    <property type="molecule type" value="Genomic_DNA"/>
</dbReference>
<dbReference type="Proteomes" id="UP000266841">
    <property type="component" value="Unassembled WGS sequence"/>
</dbReference>
<evidence type="ECO:0000313" key="2">
    <source>
        <dbReference type="Proteomes" id="UP000266841"/>
    </source>
</evidence>
<protein>
    <submittedName>
        <fullName evidence="1">Uncharacterized protein</fullName>
    </submittedName>
</protein>